<evidence type="ECO:0000313" key="6">
    <source>
        <dbReference type="Proteomes" id="UP001240483"/>
    </source>
</evidence>
<accession>A0AAP4C7E7</accession>
<protein>
    <submittedName>
        <fullName evidence="5">ABC transporter ATP-binding protein</fullName>
    </submittedName>
</protein>
<dbReference type="RefSeq" id="WP_285333414.1">
    <property type="nucleotide sequence ID" value="NZ_JASODW010000010.1"/>
</dbReference>
<dbReference type="Gene3D" id="3.40.50.300">
    <property type="entry name" value="P-loop containing nucleotide triphosphate hydrolases"/>
    <property type="match status" value="1"/>
</dbReference>
<dbReference type="GO" id="GO:0016887">
    <property type="term" value="F:ATP hydrolysis activity"/>
    <property type="evidence" value="ECO:0007669"/>
    <property type="project" value="InterPro"/>
</dbReference>
<organism evidence="5 6">
    <name type="scientific">Pseudoglutamicibacter cumminsii</name>
    <dbReference type="NCBI Taxonomy" id="156979"/>
    <lineage>
        <taxon>Bacteria</taxon>
        <taxon>Bacillati</taxon>
        <taxon>Actinomycetota</taxon>
        <taxon>Actinomycetes</taxon>
        <taxon>Micrococcales</taxon>
        <taxon>Micrococcaceae</taxon>
        <taxon>Pseudoglutamicibacter</taxon>
    </lineage>
</organism>
<evidence type="ECO:0000259" key="4">
    <source>
        <dbReference type="PROSITE" id="PS50893"/>
    </source>
</evidence>
<keyword evidence="3 5" id="KW-0067">ATP-binding</keyword>
<dbReference type="InterPro" id="IPR017911">
    <property type="entry name" value="MacB-like_ATP-bd"/>
</dbReference>
<evidence type="ECO:0000256" key="1">
    <source>
        <dbReference type="ARBA" id="ARBA00022448"/>
    </source>
</evidence>
<comment type="caution">
    <text evidence="5">The sequence shown here is derived from an EMBL/GenBank/DDBJ whole genome shotgun (WGS) entry which is preliminary data.</text>
</comment>
<keyword evidence="2" id="KW-0547">Nucleotide-binding</keyword>
<keyword evidence="1" id="KW-0813">Transport</keyword>
<dbReference type="Proteomes" id="UP001240483">
    <property type="component" value="Unassembled WGS sequence"/>
</dbReference>
<reference evidence="5" key="1">
    <citation type="submission" date="2023-05" db="EMBL/GenBank/DDBJ databases">
        <title>Cataloging the Phylogenetic Diversity of Human Bladder Bacteria.</title>
        <authorList>
            <person name="Du J."/>
        </authorList>
    </citation>
    <scope>NUCLEOTIDE SEQUENCE</scope>
    <source>
        <strain evidence="5">UMB9978</strain>
    </source>
</reference>
<dbReference type="InterPro" id="IPR003439">
    <property type="entry name" value="ABC_transporter-like_ATP-bd"/>
</dbReference>
<proteinExistence type="predicted"/>
<dbReference type="InterPro" id="IPR003593">
    <property type="entry name" value="AAA+_ATPase"/>
</dbReference>
<dbReference type="GO" id="GO:0022857">
    <property type="term" value="F:transmembrane transporter activity"/>
    <property type="evidence" value="ECO:0007669"/>
    <property type="project" value="TreeGrafter"/>
</dbReference>
<name>A0AAP4C7E7_9MICC</name>
<gene>
    <name evidence="5" type="ORF">QP116_08015</name>
</gene>
<dbReference type="PROSITE" id="PS50893">
    <property type="entry name" value="ABC_TRANSPORTER_2"/>
    <property type="match status" value="1"/>
</dbReference>
<feature type="domain" description="ABC transporter" evidence="4">
    <location>
        <begin position="5"/>
        <end position="226"/>
    </location>
</feature>
<evidence type="ECO:0000256" key="3">
    <source>
        <dbReference type="ARBA" id="ARBA00022840"/>
    </source>
</evidence>
<sequence>MMTVVTVENVHKYLGVGAQRTHVLRGIDLQASAGEFVGLAGKSGSGKTTLLRAIAGLIPLDKGRIDVLGVDVGQASEAQVLDLRRNVVGFVHQDDLLIQELTAAENVMLVLSAAGVSQRDAEAMARDSLTRVGLGELVDRYPAELSRGQCQRVGIARALSGERRVLLADEPSAALDTENSHAMFGLFRDLAEAGSTVIATSHDPIMNEYCHTGYALVDGRIEAGEVRGG</sequence>
<dbReference type="GO" id="GO:0005886">
    <property type="term" value="C:plasma membrane"/>
    <property type="evidence" value="ECO:0007669"/>
    <property type="project" value="TreeGrafter"/>
</dbReference>
<dbReference type="SUPFAM" id="SSF52540">
    <property type="entry name" value="P-loop containing nucleoside triphosphate hydrolases"/>
    <property type="match status" value="1"/>
</dbReference>
<dbReference type="InterPro" id="IPR015854">
    <property type="entry name" value="ABC_transpr_LolD-like"/>
</dbReference>
<dbReference type="InterPro" id="IPR027417">
    <property type="entry name" value="P-loop_NTPase"/>
</dbReference>
<dbReference type="PANTHER" id="PTHR24220">
    <property type="entry name" value="IMPORT ATP-BINDING PROTEIN"/>
    <property type="match status" value="1"/>
</dbReference>
<dbReference type="EMBL" id="JASODW010000010">
    <property type="protein sequence ID" value="MDK6275673.1"/>
    <property type="molecule type" value="Genomic_DNA"/>
</dbReference>
<evidence type="ECO:0000256" key="2">
    <source>
        <dbReference type="ARBA" id="ARBA00022741"/>
    </source>
</evidence>
<dbReference type="SMART" id="SM00382">
    <property type="entry name" value="AAA"/>
    <property type="match status" value="1"/>
</dbReference>
<dbReference type="Pfam" id="PF00005">
    <property type="entry name" value="ABC_tran"/>
    <property type="match status" value="1"/>
</dbReference>
<dbReference type="AlphaFoldDB" id="A0AAP4C7E7"/>
<dbReference type="CDD" id="cd03255">
    <property type="entry name" value="ABC_MJ0796_LolCDE_FtsE"/>
    <property type="match status" value="1"/>
</dbReference>
<dbReference type="GO" id="GO:0005524">
    <property type="term" value="F:ATP binding"/>
    <property type="evidence" value="ECO:0007669"/>
    <property type="project" value="UniProtKB-KW"/>
</dbReference>
<evidence type="ECO:0000313" key="5">
    <source>
        <dbReference type="EMBL" id="MDK6275673.1"/>
    </source>
</evidence>